<accession>A0ACC1LUT5</accession>
<name>A0ACC1LUT5_9FUNG</name>
<comment type="caution">
    <text evidence="1">The sequence shown here is derived from an EMBL/GenBank/DDBJ whole genome shotgun (WGS) entry which is preliminary data.</text>
</comment>
<organism evidence="1 2">
    <name type="scientific">Coemansia aciculifera</name>
    <dbReference type="NCBI Taxonomy" id="417176"/>
    <lineage>
        <taxon>Eukaryota</taxon>
        <taxon>Fungi</taxon>
        <taxon>Fungi incertae sedis</taxon>
        <taxon>Zoopagomycota</taxon>
        <taxon>Kickxellomycotina</taxon>
        <taxon>Kickxellomycetes</taxon>
        <taxon>Kickxellales</taxon>
        <taxon>Kickxellaceae</taxon>
        <taxon>Coemansia</taxon>
    </lineage>
</organism>
<feature type="non-terminal residue" evidence="1">
    <location>
        <position position="279"/>
    </location>
</feature>
<dbReference type="EMBL" id="JANBVB010003053">
    <property type="protein sequence ID" value="KAJ2880752.1"/>
    <property type="molecule type" value="Genomic_DNA"/>
</dbReference>
<sequence length="279" mass="30388">MSLLDDYAEYQSSSAKRSNDVVRGPNSDSFAGNAAATAAAASDGFITTTLDAEDAPIFSLDTVQFQVPNKIISLTVSNDILVLVIEGAKILRIKLQEAHNIVEADIPLNPTSLRACNAFLDPTGRHLLLSTPQGENFYYYEGWDSAKPLSKMRSMEITAVAWNHMAWGTATSMPSSSTTRTILFGTHDGKIYETELRPGSGDAKAKRSDLPARCVAELPVRERVTGIAMEPFPARRKQHLVLIATGTRIYQVIGAAADLESSRPNDRLAVFESMLREGL</sequence>
<dbReference type="Proteomes" id="UP001139981">
    <property type="component" value="Unassembled WGS sequence"/>
</dbReference>
<protein>
    <submittedName>
        <fullName evidence="1">Tethering complex subunit</fullName>
    </submittedName>
</protein>
<reference evidence="1" key="1">
    <citation type="submission" date="2022-07" db="EMBL/GenBank/DDBJ databases">
        <title>Phylogenomic reconstructions and comparative analyses of Kickxellomycotina fungi.</title>
        <authorList>
            <person name="Reynolds N.K."/>
            <person name="Stajich J.E."/>
            <person name="Barry K."/>
            <person name="Grigoriev I.V."/>
            <person name="Crous P."/>
            <person name="Smith M.E."/>
        </authorList>
    </citation>
    <scope>NUCLEOTIDE SEQUENCE</scope>
    <source>
        <strain evidence="1">CBS 190363</strain>
    </source>
</reference>
<gene>
    <name evidence="1" type="primary">PEP3_2</name>
    <name evidence="1" type="ORF">IWW38_005898</name>
</gene>
<proteinExistence type="predicted"/>
<keyword evidence="2" id="KW-1185">Reference proteome</keyword>
<evidence type="ECO:0000313" key="1">
    <source>
        <dbReference type="EMBL" id="KAJ2880752.1"/>
    </source>
</evidence>
<evidence type="ECO:0000313" key="2">
    <source>
        <dbReference type="Proteomes" id="UP001139981"/>
    </source>
</evidence>